<evidence type="ECO:0000313" key="13">
    <source>
        <dbReference type="EMBL" id="CAG8464341.1"/>
    </source>
</evidence>
<comment type="subcellular location">
    <subcellularLocation>
        <location evidence="1">Chromosome</location>
    </subcellularLocation>
    <subcellularLocation>
        <location evidence="2">Cytoplasm</location>
    </subcellularLocation>
</comment>
<evidence type="ECO:0000313" key="14">
    <source>
        <dbReference type="Proteomes" id="UP000789739"/>
    </source>
</evidence>
<dbReference type="Proteomes" id="UP000789739">
    <property type="component" value="Unassembled WGS sequence"/>
</dbReference>
<dbReference type="PANTHER" id="PTHR13108:SF9">
    <property type="entry name" value="CONDENSIN COMPLEX SUBUNIT 2"/>
    <property type="match status" value="1"/>
</dbReference>
<keyword evidence="5" id="KW-0158">Chromosome</keyword>
<evidence type="ECO:0000256" key="6">
    <source>
        <dbReference type="ARBA" id="ARBA00022490"/>
    </source>
</evidence>
<evidence type="ECO:0000256" key="5">
    <source>
        <dbReference type="ARBA" id="ARBA00022454"/>
    </source>
</evidence>
<evidence type="ECO:0000256" key="4">
    <source>
        <dbReference type="ARBA" id="ARBA00016065"/>
    </source>
</evidence>
<keyword evidence="10 11" id="KW-0131">Cell cycle</keyword>
<name>A0A9N8VS16_9GLOM</name>
<feature type="compositionally biased region" description="Acidic residues" evidence="12">
    <location>
        <begin position="198"/>
        <end position="212"/>
    </location>
</feature>
<evidence type="ECO:0000256" key="11">
    <source>
        <dbReference type="PIRNR" id="PIRNR017126"/>
    </source>
</evidence>
<feature type="region of interest" description="Disordered" evidence="12">
    <location>
        <begin position="191"/>
        <end position="228"/>
    </location>
</feature>
<dbReference type="Pfam" id="PF05786">
    <property type="entry name" value="Cnd2"/>
    <property type="match status" value="2"/>
</dbReference>
<protein>
    <recommendedName>
        <fullName evidence="4 11">Condensin complex subunit 2</fullName>
    </recommendedName>
</protein>
<dbReference type="GO" id="GO:0051301">
    <property type="term" value="P:cell division"/>
    <property type="evidence" value="ECO:0007669"/>
    <property type="project" value="UniProtKB-KW"/>
</dbReference>
<dbReference type="AlphaFoldDB" id="A0A9N8VS16"/>
<keyword evidence="7 11" id="KW-0132">Cell division</keyword>
<comment type="caution">
    <text evidence="13">The sequence shown here is derived from an EMBL/GenBank/DDBJ whole genome shotgun (WGS) entry which is preliminary data.</text>
</comment>
<evidence type="ECO:0000256" key="12">
    <source>
        <dbReference type="SAM" id="MobiDB-lite"/>
    </source>
</evidence>
<comment type="similarity">
    <text evidence="3 11">Belongs to the CND2 (condensin subunit 2) family.</text>
</comment>
<keyword evidence="14" id="KW-1185">Reference proteome</keyword>
<feature type="region of interest" description="Disordered" evidence="12">
    <location>
        <begin position="1"/>
        <end position="38"/>
    </location>
</feature>
<dbReference type="GO" id="GO:0005737">
    <property type="term" value="C:cytoplasm"/>
    <property type="evidence" value="ECO:0007669"/>
    <property type="project" value="UniProtKB-SubCell"/>
</dbReference>
<evidence type="ECO:0000256" key="3">
    <source>
        <dbReference type="ARBA" id="ARBA00009471"/>
    </source>
</evidence>
<dbReference type="PIRSF" id="PIRSF017126">
    <property type="entry name" value="Condensin_H"/>
    <property type="match status" value="1"/>
</dbReference>
<accession>A0A9N8VS16</accession>
<feature type="compositionally biased region" description="Polar residues" evidence="12">
    <location>
        <begin position="1"/>
        <end position="10"/>
    </location>
</feature>
<feature type="region of interest" description="Disordered" evidence="12">
    <location>
        <begin position="61"/>
        <end position="85"/>
    </location>
</feature>
<comment type="function">
    <text evidence="11">Regulatory subunit of the condensin complex, a complex required for conversion of interphase chromatin into mitotic-like condense chromosomes.</text>
</comment>
<reference evidence="13" key="1">
    <citation type="submission" date="2021-06" db="EMBL/GenBank/DDBJ databases">
        <authorList>
            <person name="Kallberg Y."/>
            <person name="Tangrot J."/>
            <person name="Rosling A."/>
        </authorList>
    </citation>
    <scope>NUCLEOTIDE SEQUENCE</scope>
    <source>
        <strain evidence="13">BR232B</strain>
    </source>
</reference>
<feature type="compositionally biased region" description="Gly residues" evidence="12">
    <location>
        <begin position="448"/>
        <end position="458"/>
    </location>
</feature>
<evidence type="ECO:0000256" key="2">
    <source>
        <dbReference type="ARBA" id="ARBA00004496"/>
    </source>
</evidence>
<keyword evidence="6" id="KW-0963">Cytoplasm</keyword>
<keyword evidence="9 11" id="KW-0226">DNA condensation</keyword>
<evidence type="ECO:0000256" key="10">
    <source>
        <dbReference type="ARBA" id="ARBA00023306"/>
    </source>
</evidence>
<proteinExistence type="inferred from homology"/>
<dbReference type="GO" id="GO:0000796">
    <property type="term" value="C:condensin complex"/>
    <property type="evidence" value="ECO:0007669"/>
    <property type="project" value="InterPro"/>
</dbReference>
<sequence>MSFSPSSFHTPPQRRSFGSPRRHSAGSPLRSRELNILPNDAELENIARRRSFIDSHRKSLTETPVFPSRGPSKENSNARLSIASPLSTPRKTVTRNIEVVTPQPRLPLEQMHNNFEEWIKMATDNKINRSNSWKLALIDYFHEMAFLKDGDSINFQKASCTLDGCVKIYTSRVDSVATETERLLSGLADSTKNRFRDDEDSNQAEEAEEDQDSQTKQRRKKPRTEQTLAKDPSAICVKDWDLEYQVDPLWKKMAADFDEGGARGLLLNQLAVDAEGKIVFDTSEAVVDDGSESAGIEMDMTKLVLQFRDNLRTISAKDICPSLKSFNFHPSSTFDASNLPTHFLASPSAPQFNMFNTTDDIDAMMTTDADILDDAFNDGLENPFLVTDSDAFPPSSPTPNNRNRPVFTERDIIMGMAVDDNMFSYFDSAFLRNWAGPEHWRIRSGARGRVGSGNGEGVNGNSNDADGENEQEEQPRRRPTKEPFFVDFHSDTTDGNRLFVPATTSISLPKAVEKNGHKYLLPDDIHFNSKQLLQLFIKPRCKLGIRRDVEEDRPSDQIPEFGDDSAPDVSAEFWATHADDQFSDAGFFRGTNATNALDADNDDGDWFDFDDYIGEQASRVRPEFVNYAKTAKRVDVKKLKENIWKTLVNEDNNEHKTNDSVQGETNFTSVIQDVKTKYSERKVQDISVSFCFICLLHLANEKNLTIVGNESLSELYITQDAVVQ</sequence>
<evidence type="ECO:0000256" key="8">
    <source>
        <dbReference type="ARBA" id="ARBA00022776"/>
    </source>
</evidence>
<keyword evidence="8 11" id="KW-0498">Mitosis</keyword>
<gene>
    <name evidence="13" type="ORF">PBRASI_LOCUS752</name>
</gene>
<evidence type="ECO:0000256" key="9">
    <source>
        <dbReference type="ARBA" id="ARBA00023067"/>
    </source>
</evidence>
<dbReference type="PANTHER" id="PTHR13108">
    <property type="entry name" value="CONDENSIN COMPLEX SUBUNIT 2"/>
    <property type="match status" value="1"/>
</dbReference>
<dbReference type="EMBL" id="CAJVPI010000041">
    <property type="protein sequence ID" value="CAG8464341.1"/>
    <property type="molecule type" value="Genomic_DNA"/>
</dbReference>
<evidence type="ECO:0000256" key="7">
    <source>
        <dbReference type="ARBA" id="ARBA00022618"/>
    </source>
</evidence>
<evidence type="ECO:0000256" key="1">
    <source>
        <dbReference type="ARBA" id="ARBA00004286"/>
    </source>
</evidence>
<dbReference type="GO" id="GO:0007076">
    <property type="term" value="P:mitotic chromosome condensation"/>
    <property type="evidence" value="ECO:0007669"/>
    <property type="project" value="InterPro"/>
</dbReference>
<dbReference type="InterPro" id="IPR022816">
    <property type="entry name" value="Condensin_barren_su2"/>
</dbReference>
<dbReference type="OrthoDB" id="362021at2759"/>
<feature type="compositionally biased region" description="Polar residues" evidence="12">
    <location>
        <begin position="73"/>
        <end position="85"/>
    </location>
</feature>
<dbReference type="GO" id="GO:0003682">
    <property type="term" value="F:chromatin binding"/>
    <property type="evidence" value="ECO:0007669"/>
    <property type="project" value="TreeGrafter"/>
</dbReference>
<feature type="region of interest" description="Disordered" evidence="12">
    <location>
        <begin position="446"/>
        <end position="483"/>
    </location>
</feature>
<organism evidence="13 14">
    <name type="scientific">Paraglomus brasilianum</name>
    <dbReference type="NCBI Taxonomy" id="144538"/>
    <lineage>
        <taxon>Eukaryota</taxon>
        <taxon>Fungi</taxon>
        <taxon>Fungi incertae sedis</taxon>
        <taxon>Mucoromycota</taxon>
        <taxon>Glomeromycotina</taxon>
        <taxon>Glomeromycetes</taxon>
        <taxon>Paraglomerales</taxon>
        <taxon>Paraglomeraceae</taxon>
        <taxon>Paraglomus</taxon>
    </lineage>
</organism>